<dbReference type="GO" id="GO:0046872">
    <property type="term" value="F:metal ion binding"/>
    <property type="evidence" value="ECO:0007669"/>
    <property type="project" value="UniProtKB-KW"/>
</dbReference>
<comment type="caution">
    <text evidence="14">The sequence shown here is derived from an EMBL/GenBank/DDBJ whole genome shotgun (WGS) entry which is preliminary data.</text>
</comment>
<feature type="binding site" evidence="12">
    <location>
        <position position="282"/>
    </location>
    <ligand>
        <name>Zn(2+)</name>
        <dbReference type="ChEBI" id="CHEBI:29105"/>
    </ligand>
</feature>
<comment type="similarity">
    <text evidence="12">Belongs to the LpxC family.</text>
</comment>
<keyword evidence="15" id="KW-1185">Reference proteome</keyword>
<evidence type="ECO:0000256" key="10">
    <source>
        <dbReference type="ARBA" id="ARBA00023098"/>
    </source>
</evidence>
<dbReference type="UniPathway" id="UPA00359">
    <property type="reaction ID" value="UER00478"/>
</dbReference>
<keyword evidence="9 12" id="KW-0862">Zinc</keyword>
<feature type="binding site" evidence="12">
    <location>
        <position position="119"/>
    </location>
    <ligand>
        <name>Zn(2+)</name>
        <dbReference type="ChEBI" id="CHEBI:29105"/>
    </ligand>
</feature>
<dbReference type="Pfam" id="PF03331">
    <property type="entry name" value="LpxC"/>
    <property type="match status" value="1"/>
</dbReference>
<evidence type="ECO:0000256" key="4">
    <source>
        <dbReference type="ARBA" id="ARBA00012745"/>
    </source>
</evidence>
<dbReference type="InterPro" id="IPR015870">
    <property type="entry name" value="UDP-acyl_N-AcGlcN_deAcase_N"/>
</dbReference>
<evidence type="ECO:0000256" key="1">
    <source>
        <dbReference type="ARBA" id="ARBA00001947"/>
    </source>
</evidence>
<comment type="function">
    <text evidence="2 12">Catalyzes the hydrolysis of UDP-3-O-myristoyl-N-acetylglucosamine to form UDP-3-O-myristoylglucosamine and acetate, the committed step in lipid A biosynthesis.</text>
</comment>
<evidence type="ECO:0000313" key="14">
    <source>
        <dbReference type="EMBL" id="MBB2200397.1"/>
    </source>
</evidence>
<dbReference type="Proteomes" id="UP000578030">
    <property type="component" value="Unassembled WGS sequence"/>
</dbReference>
<dbReference type="InterPro" id="IPR011334">
    <property type="entry name" value="UDP-acyl_GlcNac_deAcase_C"/>
</dbReference>
<evidence type="ECO:0000256" key="12">
    <source>
        <dbReference type="HAMAP-Rule" id="MF_00388"/>
    </source>
</evidence>
<organism evidence="14 15">
    <name type="scientific">Gluconacetobacter tumulisoli</name>
    <dbReference type="NCBI Taxonomy" id="1286189"/>
    <lineage>
        <taxon>Bacteria</taxon>
        <taxon>Pseudomonadati</taxon>
        <taxon>Pseudomonadota</taxon>
        <taxon>Alphaproteobacteria</taxon>
        <taxon>Acetobacterales</taxon>
        <taxon>Acetobacteraceae</taxon>
        <taxon>Gluconacetobacter</taxon>
    </lineage>
</organism>
<dbReference type="GO" id="GO:0103117">
    <property type="term" value="F:UDP-3-O-acyl-N-acetylglucosamine deacetylase activity"/>
    <property type="evidence" value="ECO:0007669"/>
    <property type="project" value="UniProtKB-UniRule"/>
</dbReference>
<evidence type="ECO:0000256" key="3">
    <source>
        <dbReference type="ARBA" id="ARBA00005002"/>
    </source>
</evidence>
<dbReference type="GO" id="GO:0016020">
    <property type="term" value="C:membrane"/>
    <property type="evidence" value="ECO:0007669"/>
    <property type="project" value="GOC"/>
</dbReference>
<name>A0A7W4K4U5_9PROT</name>
<comment type="pathway">
    <text evidence="3 12">Glycolipid biosynthesis; lipid IV(A) biosynthesis; lipid IV(A) from (3R)-3-hydroxytetradecanoyl-[acyl-carrier-protein] and UDP-N-acetyl-alpha-D-glucosamine: step 2/6.</text>
</comment>
<protein>
    <recommendedName>
        <fullName evidence="4 12">UDP-3-O-acyl-N-acetylglucosamine deacetylase</fullName>
        <shortName evidence="12">UDP-3-O-acyl-GlcNAc deacetylase</shortName>
        <ecNumber evidence="4 12">3.5.1.108</ecNumber>
    </recommendedName>
    <alternativeName>
        <fullName evidence="12">UDP-3-O-[R-3-hydroxymyristoyl]-N-acetylglucosamine deacetylase</fullName>
    </alternativeName>
</protein>
<dbReference type="HAMAP" id="MF_00388">
    <property type="entry name" value="LpxC"/>
    <property type="match status" value="1"/>
</dbReference>
<feature type="binding site" evidence="12">
    <location>
        <position position="278"/>
    </location>
    <ligand>
        <name>Zn(2+)</name>
        <dbReference type="ChEBI" id="CHEBI:29105"/>
    </ligand>
</feature>
<keyword evidence="5 12" id="KW-0444">Lipid biosynthesis</keyword>
<keyword evidence="6 12" id="KW-0441">Lipid A biosynthesis</keyword>
<evidence type="ECO:0000256" key="8">
    <source>
        <dbReference type="ARBA" id="ARBA00022801"/>
    </source>
</evidence>
<feature type="region of interest" description="Disordered" evidence="13">
    <location>
        <begin position="1"/>
        <end position="46"/>
    </location>
</feature>
<dbReference type="InterPro" id="IPR004463">
    <property type="entry name" value="UDP-acyl_GlcNac_deAcase"/>
</dbReference>
<reference evidence="14 15" key="1">
    <citation type="submission" date="2020-04" db="EMBL/GenBank/DDBJ databases">
        <title>Description of novel Gluconacetobacter.</title>
        <authorList>
            <person name="Sombolestani A."/>
        </authorList>
    </citation>
    <scope>NUCLEOTIDE SEQUENCE [LARGE SCALE GENOMIC DNA]</scope>
    <source>
        <strain evidence="14 15">LMG 27802</strain>
    </source>
</reference>
<comment type="catalytic activity">
    <reaction evidence="11 12">
        <text>a UDP-3-O-[(3R)-3-hydroxyacyl]-N-acetyl-alpha-D-glucosamine + H2O = a UDP-3-O-[(3R)-3-hydroxyacyl]-alpha-D-glucosamine + acetate</text>
        <dbReference type="Rhea" id="RHEA:67816"/>
        <dbReference type="ChEBI" id="CHEBI:15377"/>
        <dbReference type="ChEBI" id="CHEBI:30089"/>
        <dbReference type="ChEBI" id="CHEBI:137740"/>
        <dbReference type="ChEBI" id="CHEBI:173225"/>
        <dbReference type="EC" id="3.5.1.108"/>
    </reaction>
</comment>
<evidence type="ECO:0000256" key="9">
    <source>
        <dbReference type="ARBA" id="ARBA00022833"/>
    </source>
</evidence>
<dbReference type="EC" id="3.5.1.108" evidence="4 12"/>
<proteinExistence type="inferred from homology"/>
<dbReference type="NCBIfam" id="TIGR00325">
    <property type="entry name" value="lpxC"/>
    <property type="match status" value="1"/>
</dbReference>
<dbReference type="Gene3D" id="3.30.230.20">
    <property type="entry name" value="lpxc deacetylase, domain 1"/>
    <property type="match status" value="1"/>
</dbReference>
<dbReference type="GO" id="GO:0009245">
    <property type="term" value="P:lipid A biosynthetic process"/>
    <property type="evidence" value="ECO:0007669"/>
    <property type="project" value="UniProtKB-UniRule"/>
</dbReference>
<gene>
    <name evidence="12" type="primary">lpxC</name>
    <name evidence="14" type="ORF">HLH28_02185</name>
</gene>
<dbReference type="InterPro" id="IPR020568">
    <property type="entry name" value="Ribosomal_Su5_D2-typ_SF"/>
</dbReference>
<evidence type="ECO:0000256" key="5">
    <source>
        <dbReference type="ARBA" id="ARBA00022516"/>
    </source>
</evidence>
<evidence type="ECO:0000256" key="6">
    <source>
        <dbReference type="ARBA" id="ARBA00022556"/>
    </source>
</evidence>
<evidence type="ECO:0000256" key="13">
    <source>
        <dbReference type="SAM" id="MobiDB-lite"/>
    </source>
</evidence>
<dbReference type="Gene3D" id="3.30.1700.10">
    <property type="entry name" value="lpxc deacetylase, domain 2"/>
    <property type="match status" value="1"/>
</dbReference>
<evidence type="ECO:0000256" key="7">
    <source>
        <dbReference type="ARBA" id="ARBA00022723"/>
    </source>
</evidence>
<evidence type="ECO:0000313" key="15">
    <source>
        <dbReference type="Proteomes" id="UP000578030"/>
    </source>
</evidence>
<keyword evidence="7 12" id="KW-0479">Metal-binding</keyword>
<keyword evidence="8 12" id="KW-0378">Hydrolase</keyword>
<evidence type="ECO:0000256" key="11">
    <source>
        <dbReference type="ARBA" id="ARBA00024535"/>
    </source>
</evidence>
<feature type="active site" description="Proton donor" evidence="12">
    <location>
        <position position="305"/>
    </location>
</feature>
<dbReference type="PANTHER" id="PTHR33694">
    <property type="entry name" value="UDP-3-O-ACYL-N-ACETYLGLUCOSAMINE DEACETYLASE 1, MITOCHONDRIAL-RELATED"/>
    <property type="match status" value="1"/>
</dbReference>
<keyword evidence="10 12" id="KW-0443">Lipid metabolism</keyword>
<feature type="compositionally biased region" description="Polar residues" evidence="13">
    <location>
        <begin position="8"/>
        <end position="25"/>
    </location>
</feature>
<sequence>MDGMLATSVVTSNRGPISADSTTTADMPGRDGTSRPLPRTARQQTLRQSISCVGTGLHTGRRIALALHPAPEHTGIVFRRIDMDGRSIPARFDHVADTRLSTVIADPHDPALRVATIEHLMSALSAGGIDNAYVDLDGPEVPVFDGSAADFVFLLDCAGHVEQTAPRTVIEILRPVRVADGDAFAELRPGREAGLSMTMSIDFSASAIGAQTFAMRFDRQVFRRDLANCRTFTLRQEIEALHAAGLARGGSLDNAIVVDGDAVLNPTGLRRPDEFVRHKMIDAIGDLYLAGGVLTGLFTGHKSGHALNNRLLRTLFADRGAWRIRTRAPQAQALRVAA</sequence>
<comment type="cofactor">
    <cofactor evidence="1 12">
        <name>Zn(2+)</name>
        <dbReference type="ChEBI" id="CHEBI:29105"/>
    </cofactor>
</comment>
<dbReference type="PANTHER" id="PTHR33694:SF1">
    <property type="entry name" value="UDP-3-O-ACYL-N-ACETYLGLUCOSAMINE DEACETYLASE 1, MITOCHONDRIAL-RELATED"/>
    <property type="match status" value="1"/>
</dbReference>
<dbReference type="AlphaFoldDB" id="A0A7W4K4U5"/>
<accession>A0A7W4K4U5</accession>
<evidence type="ECO:0000256" key="2">
    <source>
        <dbReference type="ARBA" id="ARBA00002923"/>
    </source>
</evidence>
<dbReference type="SUPFAM" id="SSF54211">
    <property type="entry name" value="Ribosomal protein S5 domain 2-like"/>
    <property type="match status" value="2"/>
</dbReference>
<dbReference type="EMBL" id="JABEQM010000001">
    <property type="protein sequence ID" value="MBB2200397.1"/>
    <property type="molecule type" value="Genomic_DNA"/>
</dbReference>